<evidence type="ECO:0000259" key="2">
    <source>
        <dbReference type="Pfam" id="PF02709"/>
    </source>
</evidence>
<dbReference type="AlphaFoldDB" id="A0A7S9L1Q5"/>
<dbReference type="RefSeq" id="WP_196100345.1">
    <property type="nucleotide sequence ID" value="NZ_CP064939.1"/>
</dbReference>
<evidence type="ECO:0000256" key="1">
    <source>
        <dbReference type="ARBA" id="ARBA00022679"/>
    </source>
</evidence>
<sequence length="273" mass="30942">MKISLLTLVYKRRPAILNMLRGLSEGRKLPAEVVIVHMNEPIYELAEYPFPVKEYTLSTSDTLPLAHARNFAVQKASFDNMIFLDADCIPAADFLEEYEHAFHTSDSLFSGRVAYLPKAVMQKPDLLQVMAQFGIPDPVRGGVDQYPFQLFWSLNFGCSKTTYTKIGGFDEDFSGYGAEDTDFGFSANKQQVELITINAMAYHQYHPSYDPPLNHLEAIVKNAIKFNAKWQTWPMEGWLKKFCAMGYTCFENGQLQILRLPGADEIAAALKER</sequence>
<dbReference type="Gene3D" id="3.90.550.10">
    <property type="entry name" value="Spore Coat Polysaccharide Biosynthesis Protein SpsA, Chain A"/>
    <property type="match status" value="1"/>
</dbReference>
<dbReference type="Pfam" id="PF02709">
    <property type="entry name" value="Glyco_transf_7C"/>
    <property type="match status" value="1"/>
</dbReference>
<evidence type="ECO:0000313" key="4">
    <source>
        <dbReference type="Proteomes" id="UP000594759"/>
    </source>
</evidence>
<name>A0A7S9L1Q5_9SPHI</name>
<keyword evidence="1 3" id="KW-0808">Transferase</keyword>
<dbReference type="Proteomes" id="UP000594759">
    <property type="component" value="Chromosome"/>
</dbReference>
<dbReference type="SUPFAM" id="SSF53448">
    <property type="entry name" value="Nucleotide-diphospho-sugar transferases"/>
    <property type="match status" value="1"/>
</dbReference>
<proteinExistence type="predicted"/>
<dbReference type="KEGG" id="pex:IZT61_06395"/>
<dbReference type="InterPro" id="IPR029044">
    <property type="entry name" value="Nucleotide-diphossugar_trans"/>
</dbReference>
<dbReference type="EMBL" id="CP064939">
    <property type="protein sequence ID" value="QPH40891.1"/>
    <property type="molecule type" value="Genomic_DNA"/>
</dbReference>
<gene>
    <name evidence="3" type="ORF">IZT61_06395</name>
</gene>
<evidence type="ECO:0000313" key="3">
    <source>
        <dbReference type="EMBL" id="QPH40891.1"/>
    </source>
</evidence>
<dbReference type="InterPro" id="IPR027791">
    <property type="entry name" value="Galactosyl_T_C"/>
</dbReference>
<accession>A0A7S9L1Q5</accession>
<reference evidence="3 4" key="1">
    <citation type="submission" date="2020-11" db="EMBL/GenBank/DDBJ databases">
        <title>Pedobacter endophytica, an endophytic bacteria isolated form Carex pumila.</title>
        <authorList>
            <person name="Peng Y."/>
            <person name="Jiang L."/>
            <person name="Lee J."/>
        </authorList>
    </citation>
    <scope>NUCLEOTIDE SEQUENCE [LARGE SCALE GENOMIC DNA]</scope>
    <source>
        <strain evidence="3 4">JBR3-12</strain>
    </source>
</reference>
<protein>
    <submittedName>
        <fullName evidence="3">Glycosyltransferase</fullName>
    </submittedName>
</protein>
<feature type="domain" description="Galactosyltransferase C-terminal" evidence="2">
    <location>
        <begin position="146"/>
        <end position="198"/>
    </location>
</feature>
<dbReference type="GO" id="GO:0016740">
    <property type="term" value="F:transferase activity"/>
    <property type="evidence" value="ECO:0007669"/>
    <property type="project" value="UniProtKB-KW"/>
</dbReference>
<keyword evidence="4" id="KW-1185">Reference proteome</keyword>
<organism evidence="3 4">
    <name type="scientific">Pedobacter endophyticus</name>
    <dbReference type="NCBI Taxonomy" id="2789740"/>
    <lineage>
        <taxon>Bacteria</taxon>
        <taxon>Pseudomonadati</taxon>
        <taxon>Bacteroidota</taxon>
        <taxon>Sphingobacteriia</taxon>
        <taxon>Sphingobacteriales</taxon>
        <taxon>Sphingobacteriaceae</taxon>
        <taxon>Pedobacter</taxon>
    </lineage>
</organism>